<feature type="coiled-coil region" evidence="10">
    <location>
        <begin position="695"/>
        <end position="722"/>
    </location>
</feature>
<dbReference type="Ensembl" id="ENSCMIT00000043546.1">
    <property type="protein sequence ID" value="ENSCMIP00000042926.1"/>
    <property type="gene ID" value="ENSCMIG00000017835.1"/>
</dbReference>
<dbReference type="Proteomes" id="UP000314986">
    <property type="component" value="Unassembled WGS sequence"/>
</dbReference>
<evidence type="ECO:0000259" key="12">
    <source>
        <dbReference type="PROSITE" id="PS51115"/>
    </source>
</evidence>
<dbReference type="PROSITE" id="PS51115">
    <property type="entry name" value="LAMININ_IVA"/>
    <property type="match status" value="1"/>
</dbReference>
<keyword evidence="6 9" id="KW-1015">Disulfide bond</keyword>
<evidence type="ECO:0000256" key="4">
    <source>
        <dbReference type="ARBA" id="ARBA00022737"/>
    </source>
</evidence>
<dbReference type="InterPro" id="IPR056863">
    <property type="entry name" value="LMN_ATRN_NET-like_EGF"/>
</dbReference>
<dbReference type="Pfam" id="PF00053">
    <property type="entry name" value="EGF_laminin"/>
    <property type="match status" value="6"/>
</dbReference>
<dbReference type="SMART" id="SM00180">
    <property type="entry name" value="EGF_Lam"/>
    <property type="match status" value="8"/>
</dbReference>
<feature type="domain" description="Laminin EGF-like" evidence="11">
    <location>
        <begin position="86"/>
        <end position="130"/>
    </location>
</feature>
<keyword evidence="8 9" id="KW-0424">Laminin EGF-like domain</keyword>
<dbReference type="OMA" id="ECERCEC"/>
<dbReference type="PANTHER" id="PTHR10574:SF270">
    <property type="entry name" value="LAMININ SUBUNIT GAMMA-1"/>
    <property type="match status" value="1"/>
</dbReference>
<feature type="domain" description="Laminin EGF-like" evidence="11">
    <location>
        <begin position="131"/>
        <end position="180"/>
    </location>
</feature>
<evidence type="ECO:0000256" key="8">
    <source>
        <dbReference type="ARBA" id="ARBA00023292"/>
    </source>
</evidence>
<keyword evidence="10" id="KW-0175">Coiled coil</keyword>
<dbReference type="FunFam" id="2.10.25.10:FF:000090">
    <property type="entry name" value="laminin subunit alpha"/>
    <property type="match status" value="1"/>
</dbReference>
<evidence type="ECO:0000256" key="1">
    <source>
        <dbReference type="ARBA" id="ARBA00004302"/>
    </source>
</evidence>
<feature type="disulfide bond" evidence="9">
    <location>
        <begin position="151"/>
        <end position="160"/>
    </location>
</feature>
<evidence type="ECO:0000256" key="7">
    <source>
        <dbReference type="ARBA" id="ARBA00023180"/>
    </source>
</evidence>
<evidence type="ECO:0000313" key="14">
    <source>
        <dbReference type="Proteomes" id="UP000314986"/>
    </source>
</evidence>
<reference evidence="14" key="1">
    <citation type="journal article" date="2006" name="Science">
        <title>Ancient noncoding elements conserved in the human genome.</title>
        <authorList>
            <person name="Venkatesh B."/>
            <person name="Kirkness E.F."/>
            <person name="Loh Y.H."/>
            <person name="Halpern A.L."/>
            <person name="Lee A.P."/>
            <person name="Johnson J."/>
            <person name="Dandona N."/>
            <person name="Viswanathan L.D."/>
            <person name="Tay A."/>
            <person name="Venter J.C."/>
            <person name="Strausberg R.L."/>
            <person name="Brenner S."/>
        </authorList>
    </citation>
    <scope>NUCLEOTIDE SEQUENCE [LARGE SCALE GENOMIC DNA]</scope>
</reference>
<dbReference type="Pfam" id="PF00052">
    <property type="entry name" value="Laminin_B"/>
    <property type="match status" value="1"/>
</dbReference>
<evidence type="ECO:0000256" key="10">
    <source>
        <dbReference type="SAM" id="Coils"/>
    </source>
</evidence>
<evidence type="ECO:0000256" key="3">
    <source>
        <dbReference type="ARBA" id="ARBA00022729"/>
    </source>
</evidence>
<dbReference type="InterPro" id="IPR050440">
    <property type="entry name" value="Laminin/Netrin_ECM"/>
</dbReference>
<feature type="disulfide bond" evidence="9">
    <location>
        <begin position="488"/>
        <end position="502"/>
    </location>
</feature>
<dbReference type="InParanoid" id="A0A4W3JUW6"/>
<feature type="domain" description="Laminin EGF-like" evidence="11">
    <location>
        <begin position="561"/>
        <end position="607"/>
    </location>
</feature>
<feature type="disulfide bond" evidence="9">
    <location>
        <begin position="529"/>
        <end position="538"/>
    </location>
</feature>
<dbReference type="GeneTree" id="ENSGT00940000158069"/>
<comment type="subcellular location">
    <subcellularLocation>
        <location evidence="1">Secreted</location>
        <location evidence="1">Extracellular space</location>
        <location evidence="1">Extracellular matrix</location>
        <location evidence="1">Basement membrane</location>
    </subcellularLocation>
</comment>
<dbReference type="GO" id="GO:0009887">
    <property type="term" value="P:animal organ morphogenesis"/>
    <property type="evidence" value="ECO:0007669"/>
    <property type="project" value="TreeGrafter"/>
</dbReference>
<evidence type="ECO:0000256" key="5">
    <source>
        <dbReference type="ARBA" id="ARBA00022869"/>
    </source>
</evidence>
<reference evidence="13" key="5">
    <citation type="submission" date="2025-09" db="UniProtKB">
        <authorList>
            <consortium name="Ensembl"/>
        </authorList>
    </citation>
    <scope>IDENTIFICATION</scope>
</reference>
<dbReference type="STRING" id="7868.ENSCMIP00000042926"/>
<dbReference type="PROSITE" id="PS50027">
    <property type="entry name" value="EGF_LAM_2"/>
    <property type="match status" value="5"/>
</dbReference>
<evidence type="ECO:0000256" key="9">
    <source>
        <dbReference type="PROSITE-ProRule" id="PRU00460"/>
    </source>
</evidence>
<feature type="disulfide bond" evidence="9">
    <location>
        <begin position="476"/>
        <end position="485"/>
    </location>
</feature>
<proteinExistence type="predicted"/>
<accession>A0A4W3JUW6</accession>
<dbReference type="SMART" id="SM00281">
    <property type="entry name" value="LamB"/>
    <property type="match status" value="1"/>
</dbReference>
<feature type="disulfide bond" evidence="9">
    <location>
        <begin position="561"/>
        <end position="573"/>
    </location>
</feature>
<feature type="coiled-coil region" evidence="10">
    <location>
        <begin position="766"/>
        <end position="807"/>
    </location>
</feature>
<feature type="domain" description="Laminin IV type A" evidence="12">
    <location>
        <begin position="207"/>
        <end position="376"/>
    </location>
</feature>
<keyword evidence="5" id="KW-0084">Basement membrane</keyword>
<dbReference type="CDD" id="cd00055">
    <property type="entry name" value="EGF_Lam"/>
    <property type="match status" value="5"/>
</dbReference>
<dbReference type="Pfam" id="PF24973">
    <property type="entry name" value="EGF_LMN_ATRN"/>
    <property type="match status" value="1"/>
</dbReference>
<reference evidence="14" key="3">
    <citation type="journal article" date="2014" name="Nature">
        <title>Elephant shark genome provides unique insights into gnathostome evolution.</title>
        <authorList>
            <consortium name="International Elephant Shark Genome Sequencing Consortium"/>
            <person name="Venkatesh B."/>
            <person name="Lee A.P."/>
            <person name="Ravi V."/>
            <person name="Maurya A.K."/>
            <person name="Lian M.M."/>
            <person name="Swann J.B."/>
            <person name="Ohta Y."/>
            <person name="Flajnik M.F."/>
            <person name="Sutoh Y."/>
            <person name="Kasahara M."/>
            <person name="Hoon S."/>
            <person name="Gangu V."/>
            <person name="Roy S.W."/>
            <person name="Irimia M."/>
            <person name="Korzh V."/>
            <person name="Kondrychyn I."/>
            <person name="Lim Z.W."/>
            <person name="Tay B.H."/>
            <person name="Tohari S."/>
            <person name="Kong K.W."/>
            <person name="Ho S."/>
            <person name="Lorente-Galdos B."/>
            <person name="Quilez J."/>
            <person name="Marques-Bonet T."/>
            <person name="Raney B.J."/>
            <person name="Ingham P.W."/>
            <person name="Tay A."/>
            <person name="Hillier L.W."/>
            <person name="Minx P."/>
            <person name="Boehm T."/>
            <person name="Wilson R.K."/>
            <person name="Brenner S."/>
            <person name="Warren W.C."/>
        </authorList>
    </citation>
    <scope>NUCLEOTIDE SEQUENCE [LARGE SCALE GENOMIC DNA]</scope>
</reference>
<feature type="disulfide bond" evidence="9">
    <location>
        <begin position="581"/>
        <end position="590"/>
    </location>
</feature>
<evidence type="ECO:0000256" key="6">
    <source>
        <dbReference type="ARBA" id="ARBA00023157"/>
    </source>
</evidence>
<feature type="domain" description="Laminin EGF-like" evidence="11">
    <location>
        <begin position="411"/>
        <end position="504"/>
    </location>
</feature>
<sequence length="824" mass="90370">ADSVMISDCILDLVQHLRSSEAICSPHTACKCNRKASQCEWDPILFRNTGSGTRCLNCADNTEGLHCEKCIADHYRQTPGGRCLACGCDRMGSSCDDQGRCRCKAEGVIGDKCDRCQPGFYALSSSGCKRCMCDMAGSRDMCHSKTGKCNCKYNVEGTNCNYCKPGHFNLDVENPMGCSACFCYGHSSVCKADSGYSKDCITSAFGSDTEGWKAQHRNGHDLALMRSSSSQDIIIEAKDQYPVYFIAPAKFTGHQVLSYGQNLSFTFYVERNEPYPSVEDLILEGETQTLNAPITAQNNPLPTTKKQTYNFRLHEALMYGWKPFLTSKDFQRVLAGLKAIKIRGSYKPQSRGHLDDVVLYTARPGVGQRPAEWVERCTCPTGYEGRFCEQCATGYTRHQPELGPYSECAPCNCNGHSNDCDPETGSCYPSDVAPVTCPDGYYTDPDNLSSCVKCPCPSRVGCTVSPATRDVVCMGCPPKTMGSRCEMCEEGYFGKPLAGRPCQPCMCNGNTDPNSVGNCDQDTGECLKCLYGTTGPHCERCKEGFLGNALNPQPSEKCKLCRCDPRGSWSSQCRSDGTCDCKPGVFGPQCDRCAGDRYYNSTTGCQECPSCYQAVLNKVIIMLILLIILHNCLWDTAVHNWLLHFAHKIYSQKDQACSNSLCGCIAVADFNGRVLNNQTAAEDALSKIPEISRTIDQANSKTKQAEDNLGNAVNTANEAKKKARKADGIADDVLKVQSHFYNPVAINSSRLILVEQTLQGAKNQLNNGLKVKLRELEQAAASQKDTIAAFDRDIEDIRGDIKNLEEIRDAFPDGCFNAAAIEKQ</sequence>
<feature type="domain" description="Laminin EGF-like" evidence="11">
    <location>
        <begin position="505"/>
        <end position="560"/>
    </location>
</feature>
<dbReference type="FunFam" id="2.10.25.10:FF:000051">
    <property type="entry name" value="Laminin subunit alpha 4"/>
    <property type="match status" value="1"/>
</dbReference>
<keyword evidence="5" id="KW-0272">Extracellular matrix</keyword>
<dbReference type="Gene3D" id="2.10.25.10">
    <property type="entry name" value="Laminin"/>
    <property type="match status" value="6"/>
</dbReference>
<dbReference type="Gene3D" id="2.170.300.10">
    <property type="entry name" value="Tie2 ligand-binding domain superfamily"/>
    <property type="match status" value="1"/>
</dbReference>
<dbReference type="GO" id="GO:0005604">
    <property type="term" value="C:basement membrane"/>
    <property type="evidence" value="ECO:0007669"/>
    <property type="project" value="UniProtKB-SubCell"/>
</dbReference>
<name>A0A4W3JUW6_CALMI</name>
<keyword evidence="14" id="KW-1185">Reference proteome</keyword>
<dbReference type="InterPro" id="IPR000034">
    <property type="entry name" value="Laminin_IV"/>
</dbReference>
<dbReference type="PROSITE" id="PS01248">
    <property type="entry name" value="EGF_LAM_1"/>
    <property type="match status" value="3"/>
</dbReference>
<comment type="caution">
    <text evidence="9">Lacks conserved residue(s) required for the propagation of feature annotation.</text>
</comment>
<reference evidence="14" key="2">
    <citation type="journal article" date="2007" name="PLoS Biol.">
        <title>Survey sequencing and comparative analysis of the elephant shark (Callorhinchus milii) genome.</title>
        <authorList>
            <person name="Venkatesh B."/>
            <person name="Kirkness E.F."/>
            <person name="Loh Y.H."/>
            <person name="Halpern A.L."/>
            <person name="Lee A.P."/>
            <person name="Johnson J."/>
            <person name="Dandona N."/>
            <person name="Viswanathan L.D."/>
            <person name="Tay A."/>
            <person name="Venter J.C."/>
            <person name="Strausberg R.L."/>
            <person name="Brenner S."/>
        </authorList>
    </citation>
    <scope>NUCLEOTIDE SEQUENCE [LARGE SCALE GENOMIC DNA]</scope>
</reference>
<protein>
    <recommendedName>
        <fullName evidence="15">Laminin subunit gamma-1</fullName>
    </recommendedName>
</protein>
<dbReference type="InterPro" id="IPR002049">
    <property type="entry name" value="LE_dom"/>
</dbReference>
<reference evidence="13" key="4">
    <citation type="submission" date="2025-08" db="UniProtKB">
        <authorList>
            <consortium name="Ensembl"/>
        </authorList>
    </citation>
    <scope>IDENTIFICATION</scope>
</reference>
<dbReference type="SUPFAM" id="SSF57196">
    <property type="entry name" value="EGF/Laminin"/>
    <property type="match status" value="4"/>
</dbReference>
<keyword evidence="3" id="KW-0732">Signal</keyword>
<keyword evidence="2" id="KW-0964">Secreted</keyword>
<evidence type="ECO:0008006" key="15">
    <source>
        <dbReference type="Google" id="ProtNLM"/>
    </source>
</evidence>
<organism evidence="13 14">
    <name type="scientific">Callorhinchus milii</name>
    <name type="common">Ghost shark</name>
    <dbReference type="NCBI Taxonomy" id="7868"/>
    <lineage>
        <taxon>Eukaryota</taxon>
        <taxon>Metazoa</taxon>
        <taxon>Chordata</taxon>
        <taxon>Craniata</taxon>
        <taxon>Vertebrata</taxon>
        <taxon>Chondrichthyes</taxon>
        <taxon>Holocephali</taxon>
        <taxon>Chimaeriformes</taxon>
        <taxon>Callorhinchidae</taxon>
        <taxon>Callorhinchus</taxon>
    </lineage>
</organism>
<dbReference type="PRINTS" id="PR00011">
    <property type="entry name" value="EGFLAMININ"/>
</dbReference>
<keyword evidence="7" id="KW-0325">Glycoprotein</keyword>
<evidence type="ECO:0000313" key="13">
    <source>
        <dbReference type="Ensembl" id="ENSCMIP00000042926.1"/>
    </source>
</evidence>
<dbReference type="PANTHER" id="PTHR10574">
    <property type="entry name" value="NETRIN/LAMININ-RELATED"/>
    <property type="match status" value="1"/>
</dbReference>
<dbReference type="AlphaFoldDB" id="A0A4W3JUW6"/>
<dbReference type="GO" id="GO:0005576">
    <property type="term" value="C:extracellular region"/>
    <property type="evidence" value="ECO:0007669"/>
    <property type="project" value="UniProtKB-ARBA"/>
</dbReference>
<keyword evidence="4" id="KW-0677">Repeat</keyword>
<evidence type="ECO:0000256" key="2">
    <source>
        <dbReference type="ARBA" id="ARBA00022525"/>
    </source>
</evidence>
<dbReference type="GO" id="GO:0009888">
    <property type="term" value="P:tissue development"/>
    <property type="evidence" value="ECO:0007669"/>
    <property type="project" value="TreeGrafter"/>
</dbReference>
<evidence type="ECO:0000259" key="11">
    <source>
        <dbReference type="PROSITE" id="PS50027"/>
    </source>
</evidence>